<organism evidence="2 3">
    <name type="scientific">Marmota monax</name>
    <name type="common">Woodchuck</name>
    <dbReference type="NCBI Taxonomy" id="9995"/>
    <lineage>
        <taxon>Eukaryota</taxon>
        <taxon>Metazoa</taxon>
        <taxon>Chordata</taxon>
        <taxon>Craniata</taxon>
        <taxon>Vertebrata</taxon>
        <taxon>Euteleostomi</taxon>
        <taxon>Mammalia</taxon>
        <taxon>Eutheria</taxon>
        <taxon>Euarchontoglires</taxon>
        <taxon>Glires</taxon>
        <taxon>Rodentia</taxon>
        <taxon>Sciuromorpha</taxon>
        <taxon>Sciuridae</taxon>
        <taxon>Xerinae</taxon>
        <taxon>Marmotini</taxon>
        <taxon>Marmota</taxon>
    </lineage>
</organism>
<feature type="region of interest" description="Disordered" evidence="1">
    <location>
        <begin position="52"/>
        <end position="245"/>
    </location>
</feature>
<sequence length="324" mass="32492">MRSSFNLPVVAFRSRYNSLELPVRVCGRREPGRDRVGARGSRLQLPVLKVPAQHRQARGGAKERRGPFKSRALAGSGAAGAQSAARRSGVGSGRKSFLPTPASRAAAAAHSSPGPGAGPATVARARAKASAGPGRAEPTVSLWRSSSSRLGRARAAAGGAGHEPSSPATGHLGGSPSRRRPLLDSHPPAASYVGGRGAAASPCPRGVSGERCRAPGPPAPGHPPSGGCIRGARHLSVGPGAVDQNQDESNCVLRQDGHRGALQRGPAARPGAHPAGAAAVPKDPGKGEPRAVGVQAGPEKGGAAAARATHECPEASAPARCSET</sequence>
<dbReference type="Proteomes" id="UP000335636">
    <property type="component" value="Unassembled WGS sequence"/>
</dbReference>
<reference evidence="2" key="1">
    <citation type="submission" date="2019-04" db="EMBL/GenBank/DDBJ databases">
        <authorList>
            <person name="Alioto T."/>
            <person name="Alioto T."/>
        </authorList>
    </citation>
    <scope>NUCLEOTIDE SEQUENCE [LARGE SCALE GENOMIC DNA]</scope>
</reference>
<accession>A0A5E4BHU9</accession>
<dbReference type="EMBL" id="CABDUW010000455">
    <property type="protein sequence ID" value="VTJ69304.1"/>
    <property type="molecule type" value="Genomic_DNA"/>
</dbReference>
<evidence type="ECO:0000313" key="3">
    <source>
        <dbReference type="Proteomes" id="UP000335636"/>
    </source>
</evidence>
<feature type="compositionally biased region" description="Low complexity" evidence="1">
    <location>
        <begin position="264"/>
        <end position="279"/>
    </location>
</feature>
<dbReference type="AlphaFoldDB" id="A0A5E4BHU9"/>
<name>A0A5E4BHU9_MARMO</name>
<feature type="region of interest" description="Disordered" evidence="1">
    <location>
        <begin position="261"/>
        <end position="324"/>
    </location>
</feature>
<evidence type="ECO:0000256" key="1">
    <source>
        <dbReference type="SAM" id="MobiDB-lite"/>
    </source>
</evidence>
<gene>
    <name evidence="2" type="ORF">MONAX_5E024247</name>
</gene>
<keyword evidence="3" id="KW-1185">Reference proteome</keyword>
<proteinExistence type="predicted"/>
<feature type="compositionally biased region" description="Low complexity" evidence="1">
    <location>
        <begin position="70"/>
        <end position="136"/>
    </location>
</feature>
<feature type="compositionally biased region" description="Low complexity" evidence="1">
    <location>
        <begin position="144"/>
        <end position="157"/>
    </location>
</feature>
<comment type="caution">
    <text evidence="2">The sequence shown here is derived from an EMBL/GenBank/DDBJ whole genome shotgun (WGS) entry which is preliminary data.</text>
</comment>
<evidence type="ECO:0000313" key="2">
    <source>
        <dbReference type="EMBL" id="VTJ69304.1"/>
    </source>
</evidence>
<protein>
    <submittedName>
        <fullName evidence="2">Uncharacterized protein</fullName>
    </submittedName>
</protein>